<evidence type="ECO:0000313" key="1">
    <source>
        <dbReference type="EMBL" id="TNN45543.1"/>
    </source>
</evidence>
<accession>A0A4Z2FXS8</accession>
<comment type="caution">
    <text evidence="1">The sequence shown here is derived from an EMBL/GenBank/DDBJ whole genome shotgun (WGS) entry which is preliminary data.</text>
</comment>
<dbReference type="Proteomes" id="UP000314294">
    <property type="component" value="Unassembled WGS sequence"/>
</dbReference>
<reference evidence="1 2" key="1">
    <citation type="submission" date="2019-03" db="EMBL/GenBank/DDBJ databases">
        <title>First draft genome of Liparis tanakae, snailfish: a comprehensive survey of snailfish specific genes.</title>
        <authorList>
            <person name="Kim W."/>
            <person name="Song I."/>
            <person name="Jeong J.-H."/>
            <person name="Kim D."/>
            <person name="Kim S."/>
            <person name="Ryu S."/>
            <person name="Song J.Y."/>
            <person name="Lee S.K."/>
        </authorList>
    </citation>
    <scope>NUCLEOTIDE SEQUENCE [LARGE SCALE GENOMIC DNA]</scope>
    <source>
        <tissue evidence="1">Muscle</tissue>
    </source>
</reference>
<sequence>MYLSPREHEAAQRLICVTVETLEGGRLPPTSPQAEVTFQDSSRPPREVETKQLLRVKHVALVALSIRKALVSILTSSSFIEMDLMPKSFNL</sequence>
<keyword evidence="2" id="KW-1185">Reference proteome</keyword>
<protein>
    <submittedName>
        <fullName evidence="1">Uncharacterized protein</fullName>
    </submittedName>
</protein>
<name>A0A4Z2FXS8_9TELE</name>
<gene>
    <name evidence="1" type="ORF">EYF80_044269</name>
</gene>
<proteinExistence type="predicted"/>
<evidence type="ECO:0000313" key="2">
    <source>
        <dbReference type="Proteomes" id="UP000314294"/>
    </source>
</evidence>
<organism evidence="1 2">
    <name type="scientific">Liparis tanakae</name>
    <name type="common">Tanaka's snailfish</name>
    <dbReference type="NCBI Taxonomy" id="230148"/>
    <lineage>
        <taxon>Eukaryota</taxon>
        <taxon>Metazoa</taxon>
        <taxon>Chordata</taxon>
        <taxon>Craniata</taxon>
        <taxon>Vertebrata</taxon>
        <taxon>Euteleostomi</taxon>
        <taxon>Actinopterygii</taxon>
        <taxon>Neopterygii</taxon>
        <taxon>Teleostei</taxon>
        <taxon>Neoteleostei</taxon>
        <taxon>Acanthomorphata</taxon>
        <taxon>Eupercaria</taxon>
        <taxon>Perciformes</taxon>
        <taxon>Cottioidei</taxon>
        <taxon>Cottales</taxon>
        <taxon>Liparidae</taxon>
        <taxon>Liparis</taxon>
    </lineage>
</organism>
<dbReference type="AlphaFoldDB" id="A0A4Z2FXS8"/>
<dbReference type="EMBL" id="SRLO01000841">
    <property type="protein sequence ID" value="TNN45543.1"/>
    <property type="molecule type" value="Genomic_DNA"/>
</dbReference>